<evidence type="ECO:0000313" key="1">
    <source>
        <dbReference type="EMBL" id="CAB4129827.1"/>
    </source>
</evidence>
<organism evidence="1">
    <name type="scientific">uncultured Caudovirales phage</name>
    <dbReference type="NCBI Taxonomy" id="2100421"/>
    <lineage>
        <taxon>Viruses</taxon>
        <taxon>Duplodnaviria</taxon>
        <taxon>Heunggongvirae</taxon>
        <taxon>Uroviricota</taxon>
        <taxon>Caudoviricetes</taxon>
        <taxon>Peduoviridae</taxon>
        <taxon>Maltschvirus</taxon>
        <taxon>Maltschvirus maltsch</taxon>
    </lineage>
</organism>
<reference evidence="1" key="1">
    <citation type="submission" date="2020-04" db="EMBL/GenBank/DDBJ databases">
        <authorList>
            <person name="Chiriac C."/>
            <person name="Salcher M."/>
            <person name="Ghai R."/>
            <person name="Kavagutti S V."/>
        </authorList>
    </citation>
    <scope>NUCLEOTIDE SEQUENCE</scope>
</reference>
<name>A0A6J5L9U8_9CAUD</name>
<sequence>MAARKTIEIATVVDHVNRFLRYSAPDSTEHRTGAMLVLESILQKSDLYSGFRYLTAEETTGAPGVHTVNGEVHPDINVRFKDTDGTRVHYFCKQPANQHKYT</sequence>
<accession>A0A6J5L9U8</accession>
<protein>
    <submittedName>
        <fullName evidence="1">Uncharacterized protein</fullName>
    </submittedName>
</protein>
<gene>
    <name evidence="1" type="ORF">UFOVP116_133</name>
</gene>
<proteinExistence type="predicted"/>
<dbReference type="EMBL" id="LR796237">
    <property type="protein sequence ID" value="CAB4129827.1"/>
    <property type="molecule type" value="Genomic_DNA"/>
</dbReference>